<proteinExistence type="predicted"/>
<gene>
    <name evidence="1" type="ORF">HDF17_000083</name>
</gene>
<reference evidence="1 2" key="1">
    <citation type="submission" date="2020-07" db="EMBL/GenBank/DDBJ databases">
        <title>Genomic Encyclopedia of Type Strains, Phase IV (KMG-V): Genome sequencing to study the core and pangenomes of soil and plant-associated prokaryotes.</title>
        <authorList>
            <person name="Whitman W."/>
        </authorList>
    </citation>
    <scope>NUCLEOTIDE SEQUENCE [LARGE SCALE GENOMIC DNA]</scope>
    <source>
        <strain evidence="1 2">X4EP2</strain>
    </source>
</reference>
<dbReference type="EMBL" id="JACCCW010000001">
    <property type="protein sequence ID" value="NYF77796.1"/>
    <property type="molecule type" value="Genomic_DNA"/>
</dbReference>
<dbReference type="Proteomes" id="UP000589520">
    <property type="component" value="Unassembled WGS sequence"/>
</dbReference>
<dbReference type="RefSeq" id="WP_179486672.1">
    <property type="nucleotide sequence ID" value="NZ_JACCCW010000001.1"/>
</dbReference>
<sequence length="229" mass="26478">MLPFYQAASQQSNLMPTADLQVVQSVPILRQQMLSAARQRRGSLLLNQQCWVWGRDVLHPEGNLLLEYGFERQRCPEKTSTSTQYTLHLPLLPQPTSPTGAHTARVVRLWGFGLFFSDHLTRLDQTEYSGIFLNRFEFVARSVQKLPAFCAARDMASLKRADELTLLPDALRWIAGYEDWVIRRFGTHYRDRCLATWNKRRISPDQVSPAWLRLAQEIEASHTRFCRSS</sequence>
<organism evidence="1 2">
    <name type="scientific">Granulicella arctica</name>
    <dbReference type="NCBI Taxonomy" id="940613"/>
    <lineage>
        <taxon>Bacteria</taxon>
        <taxon>Pseudomonadati</taxon>
        <taxon>Acidobacteriota</taxon>
        <taxon>Terriglobia</taxon>
        <taxon>Terriglobales</taxon>
        <taxon>Acidobacteriaceae</taxon>
        <taxon>Granulicella</taxon>
    </lineage>
</organism>
<comment type="caution">
    <text evidence="1">The sequence shown here is derived from an EMBL/GenBank/DDBJ whole genome shotgun (WGS) entry which is preliminary data.</text>
</comment>
<protein>
    <submittedName>
        <fullName evidence="1">Uncharacterized protein</fullName>
    </submittedName>
</protein>
<name>A0A7Y9PEP0_9BACT</name>
<evidence type="ECO:0000313" key="2">
    <source>
        <dbReference type="Proteomes" id="UP000589520"/>
    </source>
</evidence>
<dbReference type="AlphaFoldDB" id="A0A7Y9PEP0"/>
<evidence type="ECO:0000313" key="1">
    <source>
        <dbReference type="EMBL" id="NYF77796.1"/>
    </source>
</evidence>
<keyword evidence="2" id="KW-1185">Reference proteome</keyword>
<accession>A0A7Y9PEP0</accession>